<dbReference type="Proteomes" id="UP001165065">
    <property type="component" value="Unassembled WGS sequence"/>
</dbReference>
<dbReference type="Pfam" id="PF14956">
    <property type="entry name" value="DUF4505"/>
    <property type="match status" value="1"/>
</dbReference>
<dbReference type="EMBL" id="BRYA01001094">
    <property type="protein sequence ID" value="GMI38803.1"/>
    <property type="molecule type" value="Genomic_DNA"/>
</dbReference>
<evidence type="ECO:0000313" key="3">
    <source>
        <dbReference type="EMBL" id="GMI38803.1"/>
    </source>
</evidence>
<protein>
    <submittedName>
        <fullName evidence="3">Uncharacterized protein</fullName>
    </submittedName>
</protein>
<comment type="similarity">
    <text evidence="1">Belongs to the UPF0598 family.</text>
</comment>
<feature type="region of interest" description="Disordered" evidence="2">
    <location>
        <begin position="1"/>
        <end position="22"/>
    </location>
</feature>
<evidence type="ECO:0000313" key="4">
    <source>
        <dbReference type="Proteomes" id="UP001165065"/>
    </source>
</evidence>
<accession>A0A9W7GA59</accession>
<dbReference type="InterPro" id="IPR028108">
    <property type="entry name" value="DUF4505"/>
</dbReference>
<dbReference type="OrthoDB" id="10260024at2759"/>
<keyword evidence="4" id="KW-1185">Reference proteome</keyword>
<feature type="compositionally biased region" description="Low complexity" evidence="2">
    <location>
        <begin position="10"/>
        <end position="22"/>
    </location>
</feature>
<evidence type="ECO:0000256" key="2">
    <source>
        <dbReference type="SAM" id="MobiDB-lite"/>
    </source>
</evidence>
<dbReference type="AlphaFoldDB" id="A0A9W7GA59"/>
<dbReference type="PANTHER" id="PTHR31449:SF3">
    <property type="entry name" value="UPF0598 PROTEIN C8ORF82"/>
    <property type="match status" value="1"/>
</dbReference>
<reference evidence="4" key="1">
    <citation type="journal article" date="2023" name="Commun. Biol.">
        <title>Genome analysis of Parmales, the sister group of diatoms, reveals the evolutionary specialization of diatoms from phago-mixotrophs to photoautotrophs.</title>
        <authorList>
            <person name="Ban H."/>
            <person name="Sato S."/>
            <person name="Yoshikawa S."/>
            <person name="Yamada K."/>
            <person name="Nakamura Y."/>
            <person name="Ichinomiya M."/>
            <person name="Sato N."/>
            <person name="Blanc-Mathieu R."/>
            <person name="Endo H."/>
            <person name="Kuwata A."/>
            <person name="Ogata H."/>
        </authorList>
    </citation>
    <scope>NUCLEOTIDE SEQUENCE [LARGE SCALE GENOMIC DNA]</scope>
</reference>
<proteinExistence type="inferred from homology"/>
<sequence>MYNRGRYRGGYRQQSSKSSSKSETQYIEQWQQTCIQDNEFYETHAQNRTYFYSIDLQGRLFLEETSPKNIATSLKSPKFLDFFFSRLTRNATGSFPSYPFFSPCGPEKNYIRPACQGVVFHDLRTAAAAPPSLVWGGSLTQTFDPSELALCSRTGRIYHRLFLGGGGEGGRRTKMQKTGGEFGLIKSSVAGVLAERIDVDEDGEAWFQGWEGEGRFRIKELPEECSSEEWGLPPMV</sequence>
<name>A0A9W7GA59_9STRA</name>
<comment type="caution">
    <text evidence="3">The sequence shown here is derived from an EMBL/GenBank/DDBJ whole genome shotgun (WGS) entry which is preliminary data.</text>
</comment>
<dbReference type="PANTHER" id="PTHR31449">
    <property type="entry name" value="UPF0598 PROTEIN C8ORF82"/>
    <property type="match status" value="1"/>
</dbReference>
<gene>
    <name evidence="3" type="ORF">TrCOL_g4930</name>
</gene>
<evidence type="ECO:0000256" key="1">
    <source>
        <dbReference type="ARBA" id="ARBA00006322"/>
    </source>
</evidence>
<organism evidence="3 4">
    <name type="scientific">Triparma columacea</name>
    <dbReference type="NCBI Taxonomy" id="722753"/>
    <lineage>
        <taxon>Eukaryota</taxon>
        <taxon>Sar</taxon>
        <taxon>Stramenopiles</taxon>
        <taxon>Ochrophyta</taxon>
        <taxon>Bolidophyceae</taxon>
        <taxon>Parmales</taxon>
        <taxon>Triparmaceae</taxon>
        <taxon>Triparma</taxon>
    </lineage>
</organism>